<name>Q1N5V0_9GAMM</name>
<sequence length="220" mass="24726">MDVPYSGLLYYNRANLDIHPDVADYYGVSIGIVGPLSGAADVQTVSHRWMGSDKPRGWGTQLENEPVFSLSRSRAWRHWHNEHNHFDLITTAGARVGNLETSVTASIFLRFGEHLDNSYATSMLTQSRTSNPISLNGGWYTYINVSVGYTFHQIFMDGNAFDDDPSVPYKRETLGLGAGIAYPFEHVSVTMALYNLNAREHKTELDDAMRFGTITLAWRQ</sequence>
<organism evidence="1 2">
    <name type="scientific">Bermanella marisrubri</name>
    <dbReference type="NCBI Taxonomy" id="207949"/>
    <lineage>
        <taxon>Bacteria</taxon>
        <taxon>Pseudomonadati</taxon>
        <taxon>Pseudomonadota</taxon>
        <taxon>Gammaproteobacteria</taxon>
        <taxon>Oceanospirillales</taxon>
        <taxon>Oceanospirillaceae</taxon>
        <taxon>Bermanella</taxon>
    </lineage>
</organism>
<comment type="caution">
    <text evidence="1">The sequence shown here is derived from an EMBL/GenBank/DDBJ whole genome shotgun (WGS) entry which is preliminary data.</text>
</comment>
<reference evidence="1 2" key="1">
    <citation type="submission" date="2006-03" db="EMBL/GenBank/DDBJ databases">
        <authorList>
            <person name="Pinhassi J."/>
            <person name="Pedros-Alio C."/>
            <person name="Ferriera S."/>
            <person name="Johnson J."/>
            <person name="Kravitz S."/>
            <person name="Halpern A."/>
            <person name="Remington K."/>
            <person name="Beeson K."/>
            <person name="Tran B."/>
            <person name="Rogers Y.-H."/>
            <person name="Friedman R."/>
            <person name="Venter J.C."/>
        </authorList>
    </citation>
    <scope>NUCLEOTIDE SEQUENCE [LARGE SCALE GENOMIC DNA]</scope>
    <source>
        <strain evidence="1 2">RED65</strain>
    </source>
</reference>
<protein>
    <recommendedName>
        <fullName evidence="3">Outer membrane protein</fullName>
    </recommendedName>
</protein>
<keyword evidence="2" id="KW-1185">Reference proteome</keyword>
<gene>
    <name evidence="1" type="ORF">RED65_10629</name>
</gene>
<accession>Q1N5V0</accession>
<dbReference type="InterPro" id="IPR037107">
    <property type="entry name" value="Put_OMP_sf"/>
</dbReference>
<dbReference type="Pfam" id="PF09982">
    <property type="entry name" value="LpxR"/>
    <property type="match status" value="1"/>
</dbReference>
<proteinExistence type="predicted"/>
<dbReference type="HOGENOM" id="CLU_055418_1_0_6"/>
<dbReference type="Proteomes" id="UP000004263">
    <property type="component" value="Unassembled WGS sequence"/>
</dbReference>
<evidence type="ECO:0008006" key="3">
    <source>
        <dbReference type="Google" id="ProtNLM"/>
    </source>
</evidence>
<dbReference type="InterPro" id="IPR018707">
    <property type="entry name" value="LpxR"/>
</dbReference>
<evidence type="ECO:0000313" key="1">
    <source>
        <dbReference type="EMBL" id="EAT13842.1"/>
    </source>
</evidence>
<dbReference type="AlphaFoldDB" id="Q1N5V0"/>
<dbReference type="Gene3D" id="2.40.128.140">
    <property type="entry name" value="Outer membrane protein"/>
    <property type="match status" value="1"/>
</dbReference>
<dbReference type="EMBL" id="AAQH01000001">
    <property type="protein sequence ID" value="EAT13842.1"/>
    <property type="molecule type" value="Genomic_DNA"/>
</dbReference>
<evidence type="ECO:0000313" key="2">
    <source>
        <dbReference type="Proteomes" id="UP000004263"/>
    </source>
</evidence>
<dbReference type="STRING" id="207949.RED65_10629"/>